<reference evidence="8 9" key="1">
    <citation type="submission" date="2020-03" db="EMBL/GenBank/DDBJ databases">
        <authorList>
            <person name="Skorynina A."/>
            <person name="Kazantseva O."/>
            <person name="Baycher S."/>
            <person name="Piligrimova E."/>
            <person name="Kuliabin V."/>
            <person name="Shadrin A."/>
        </authorList>
    </citation>
    <scope>NUCLEOTIDE SEQUENCE [LARGE SCALE GENOMIC DNA]</scope>
</reference>
<proteinExistence type="predicted"/>
<name>A0A6H0X621_9CAUD</name>
<dbReference type="GO" id="GO:0016787">
    <property type="term" value="F:hydrolase activity"/>
    <property type="evidence" value="ECO:0007669"/>
    <property type="project" value="UniProtKB-KW"/>
</dbReference>
<feature type="domain" description="GIY-YIG" evidence="7">
    <location>
        <begin position="2"/>
        <end position="96"/>
    </location>
</feature>
<dbReference type="SMART" id="SM00465">
    <property type="entry name" value="GIYc"/>
    <property type="match status" value="1"/>
</dbReference>
<dbReference type="InterPro" id="IPR035901">
    <property type="entry name" value="GIY-YIG_endonuc_sf"/>
</dbReference>
<gene>
    <name evidence="8" type="ORF">Izhevsk_89</name>
</gene>
<dbReference type="InterPro" id="IPR006350">
    <property type="entry name" value="Intron_endoG1"/>
</dbReference>
<dbReference type="Pfam" id="PF07460">
    <property type="entry name" value="NUMOD3"/>
    <property type="match status" value="1"/>
</dbReference>
<evidence type="ECO:0000256" key="2">
    <source>
        <dbReference type="ARBA" id="ARBA00010045"/>
    </source>
</evidence>
<dbReference type="SUPFAM" id="SSF82771">
    <property type="entry name" value="GIY-YIG endonuclease"/>
    <property type="match status" value="1"/>
</dbReference>
<dbReference type="SMART" id="SM00496">
    <property type="entry name" value="IENR2"/>
    <property type="match status" value="3"/>
</dbReference>
<evidence type="ECO:0000256" key="3">
    <source>
        <dbReference type="ARBA" id="ARBA00022722"/>
    </source>
</evidence>
<dbReference type="Proteomes" id="UP000503405">
    <property type="component" value="Segment"/>
</dbReference>
<dbReference type="Gene3D" id="3.40.1440.10">
    <property type="entry name" value="GIY-YIG endonuclease"/>
    <property type="match status" value="1"/>
</dbReference>
<dbReference type="SUPFAM" id="SSF64496">
    <property type="entry name" value="DNA-binding domain of intron-encoded endonucleases"/>
    <property type="match status" value="2"/>
</dbReference>
<keyword evidence="4 8" id="KW-0255">Endonuclease</keyword>
<keyword evidence="3" id="KW-0540">Nuclease</keyword>
<evidence type="ECO:0000256" key="4">
    <source>
        <dbReference type="ARBA" id="ARBA00022759"/>
    </source>
</evidence>
<dbReference type="GO" id="GO:0003677">
    <property type="term" value="F:DNA binding"/>
    <property type="evidence" value="ECO:0007669"/>
    <property type="project" value="InterPro"/>
</dbReference>
<evidence type="ECO:0000259" key="7">
    <source>
        <dbReference type="PROSITE" id="PS50164"/>
    </source>
</evidence>
<comment type="cofactor">
    <cofactor evidence="1">
        <name>Mg(2+)</name>
        <dbReference type="ChEBI" id="CHEBI:18420"/>
    </cofactor>
</comment>
<dbReference type="EMBL" id="MT254578">
    <property type="protein sequence ID" value="QIW89770.1"/>
    <property type="molecule type" value="Genomic_DNA"/>
</dbReference>
<evidence type="ECO:0000256" key="6">
    <source>
        <dbReference type="ARBA" id="ARBA00022842"/>
    </source>
</evidence>
<dbReference type="GO" id="GO:0004519">
    <property type="term" value="F:endonuclease activity"/>
    <property type="evidence" value="ECO:0007669"/>
    <property type="project" value="UniProtKB-KW"/>
</dbReference>
<dbReference type="SMART" id="SM00497">
    <property type="entry name" value="IENR1"/>
    <property type="match status" value="1"/>
</dbReference>
<keyword evidence="9" id="KW-1185">Reference proteome</keyword>
<comment type="similarity">
    <text evidence="2">To endonucleases of group I introns of fungi and phage.</text>
</comment>
<dbReference type="Gene3D" id="1.10.10.10">
    <property type="entry name" value="Winged helix-like DNA-binding domain superfamily/Winged helix DNA-binding domain"/>
    <property type="match status" value="1"/>
</dbReference>
<dbReference type="PROSITE" id="PS50164">
    <property type="entry name" value="GIY_YIG"/>
    <property type="match status" value="1"/>
</dbReference>
<keyword evidence="6" id="KW-0460">Magnesium</keyword>
<sequence>MPYGIIYKVTNLINNKIYIGQTVEELKERQRKHFYSCDNNKDANTVFYNSIRKYGKENFKWEIIDTGDSKLELDEKETYWINETNSHISNGQGYNMTSGGDGCDGFKHSQESIKKMSDFRKELYKNKENCPMYGKNHSNEAKEKISTARKEKYTGENHPWYGKSHSEEAKKKMSESSKGVCAGKDNYQAKAIIQLSLDNEFIARHDTIRDGAKFVNGQHSAVSKCCSGQRKKHKGFKWMYEKDYLELKE</sequence>
<dbReference type="InterPro" id="IPR003611">
    <property type="entry name" value="NUMOD3"/>
</dbReference>
<evidence type="ECO:0000313" key="8">
    <source>
        <dbReference type="EMBL" id="QIW89770.1"/>
    </source>
</evidence>
<organism evidence="8 9">
    <name type="scientific">Bacillus phage Izhevsk</name>
    <dbReference type="NCBI Taxonomy" id="2724322"/>
    <lineage>
        <taxon>Viruses</taxon>
        <taxon>Duplodnaviria</taxon>
        <taxon>Heunggongvirae</taxon>
        <taxon>Uroviricota</taxon>
        <taxon>Caudoviricetes</taxon>
        <taxon>Joanripponvirinae</taxon>
        <taxon>Tsamsavirus</taxon>
        <taxon>Tsamsavirus izhevsk</taxon>
    </lineage>
</organism>
<keyword evidence="5" id="KW-0378">Hydrolase</keyword>
<evidence type="ECO:0000256" key="1">
    <source>
        <dbReference type="ARBA" id="ARBA00001946"/>
    </source>
</evidence>
<dbReference type="Pfam" id="PF01541">
    <property type="entry name" value="GIY-YIG"/>
    <property type="match status" value="1"/>
</dbReference>
<protein>
    <submittedName>
        <fullName evidence="8">GIY-YIG endonuclease</fullName>
    </submittedName>
</protein>
<evidence type="ECO:0000256" key="5">
    <source>
        <dbReference type="ARBA" id="ARBA00022801"/>
    </source>
</evidence>
<dbReference type="InterPro" id="IPR000305">
    <property type="entry name" value="GIY-YIG_endonuc"/>
</dbReference>
<dbReference type="InterPro" id="IPR036388">
    <property type="entry name" value="WH-like_DNA-bd_sf"/>
</dbReference>
<evidence type="ECO:0000313" key="9">
    <source>
        <dbReference type="Proteomes" id="UP000503405"/>
    </source>
</evidence>
<accession>A0A6H0X621</accession>
<dbReference type="CDD" id="cd10443">
    <property type="entry name" value="GIY-YIG_HE_Tlr8p_PBC-V_like"/>
    <property type="match status" value="1"/>
</dbReference>
<dbReference type="InterPro" id="IPR003647">
    <property type="entry name" value="Intron_nuc_1_rpt"/>
</dbReference>
<dbReference type="NCBIfam" id="TIGR01453">
    <property type="entry name" value="grpIintron_endo"/>
    <property type="match status" value="1"/>
</dbReference>